<protein>
    <submittedName>
        <fullName evidence="2">Uncharacterized protein</fullName>
    </submittedName>
</protein>
<dbReference type="EMBL" id="KZ451883">
    <property type="protein sequence ID" value="PKA67127.1"/>
    <property type="molecule type" value="Genomic_DNA"/>
</dbReference>
<evidence type="ECO:0000256" key="1">
    <source>
        <dbReference type="SAM" id="MobiDB-lite"/>
    </source>
</evidence>
<accession>A0A2I0BH48</accession>
<name>A0A2I0BH48_9ASPA</name>
<feature type="compositionally biased region" description="Basic and acidic residues" evidence="1">
    <location>
        <begin position="1"/>
        <end position="10"/>
    </location>
</feature>
<feature type="region of interest" description="Disordered" evidence="1">
    <location>
        <begin position="1"/>
        <end position="65"/>
    </location>
</feature>
<keyword evidence="3" id="KW-1185">Reference proteome</keyword>
<reference evidence="2 3" key="1">
    <citation type="journal article" date="2017" name="Nature">
        <title>The Apostasia genome and the evolution of orchids.</title>
        <authorList>
            <person name="Zhang G.Q."/>
            <person name="Liu K.W."/>
            <person name="Li Z."/>
            <person name="Lohaus R."/>
            <person name="Hsiao Y.Y."/>
            <person name="Niu S.C."/>
            <person name="Wang J.Y."/>
            <person name="Lin Y.C."/>
            <person name="Xu Q."/>
            <person name="Chen L.J."/>
            <person name="Yoshida K."/>
            <person name="Fujiwara S."/>
            <person name="Wang Z.W."/>
            <person name="Zhang Y.Q."/>
            <person name="Mitsuda N."/>
            <person name="Wang M."/>
            <person name="Liu G.H."/>
            <person name="Pecoraro L."/>
            <person name="Huang H.X."/>
            <person name="Xiao X.J."/>
            <person name="Lin M."/>
            <person name="Wu X.Y."/>
            <person name="Wu W.L."/>
            <person name="Chen Y.Y."/>
            <person name="Chang S.B."/>
            <person name="Sakamoto S."/>
            <person name="Ohme-Takagi M."/>
            <person name="Yagi M."/>
            <person name="Zeng S.J."/>
            <person name="Shen C.Y."/>
            <person name="Yeh C.M."/>
            <person name="Luo Y.B."/>
            <person name="Tsai W.C."/>
            <person name="Van de Peer Y."/>
            <person name="Liu Z.J."/>
        </authorList>
    </citation>
    <scope>NUCLEOTIDE SEQUENCE [LARGE SCALE GENOMIC DNA]</scope>
    <source>
        <strain evidence="3">cv. Shenzhen</strain>
        <tissue evidence="2">Stem</tissue>
    </source>
</reference>
<evidence type="ECO:0000313" key="3">
    <source>
        <dbReference type="Proteomes" id="UP000236161"/>
    </source>
</evidence>
<organism evidence="2 3">
    <name type="scientific">Apostasia shenzhenica</name>
    <dbReference type="NCBI Taxonomy" id="1088818"/>
    <lineage>
        <taxon>Eukaryota</taxon>
        <taxon>Viridiplantae</taxon>
        <taxon>Streptophyta</taxon>
        <taxon>Embryophyta</taxon>
        <taxon>Tracheophyta</taxon>
        <taxon>Spermatophyta</taxon>
        <taxon>Magnoliopsida</taxon>
        <taxon>Liliopsida</taxon>
        <taxon>Asparagales</taxon>
        <taxon>Orchidaceae</taxon>
        <taxon>Apostasioideae</taxon>
        <taxon>Apostasia</taxon>
    </lineage>
</organism>
<dbReference type="AlphaFoldDB" id="A0A2I0BH48"/>
<dbReference type="Proteomes" id="UP000236161">
    <property type="component" value="Unassembled WGS sequence"/>
</dbReference>
<feature type="compositionally biased region" description="Low complexity" evidence="1">
    <location>
        <begin position="13"/>
        <end position="22"/>
    </location>
</feature>
<gene>
    <name evidence="2" type="ORF">AXF42_Ash004619</name>
</gene>
<proteinExistence type="predicted"/>
<sequence length="136" mass="15297">MKYAGREWRPKSSARFFSGSSSPTNGRWREKRRLSLPDNGGSRSAEPGRCQANGDQAYVPSSESSNDVAGLAKVNKVRGEERKISKLQIEKTPLQVKRKGNDEISRIDPDGKKFFVGVVLCFEMLIDMIEFDLEWG</sequence>
<evidence type="ECO:0000313" key="2">
    <source>
        <dbReference type="EMBL" id="PKA67127.1"/>
    </source>
</evidence>